<dbReference type="EMBL" id="JBDFQZ010000003">
    <property type="protein sequence ID" value="KAK9742588.1"/>
    <property type="molecule type" value="Genomic_DNA"/>
</dbReference>
<name>A0AAW1M9B9_SAPOF</name>
<feature type="region of interest" description="Disordered" evidence="1">
    <location>
        <begin position="247"/>
        <end position="275"/>
    </location>
</feature>
<keyword evidence="3" id="KW-1185">Reference proteome</keyword>
<dbReference type="PANTHER" id="PTHR33448:SF3">
    <property type="entry name" value="OS09G0370000 PROTEIN"/>
    <property type="match status" value="1"/>
</dbReference>
<dbReference type="Proteomes" id="UP001443914">
    <property type="component" value="Unassembled WGS sequence"/>
</dbReference>
<sequence length="373" mass="42584">MIKGRENNNINNNNNNNNNNSKAIVKLKAQPPSDLLVCFPTRAHLSLKPKPISSPSRPNCDPNKRHLRRLTTRAATSSGAGPGSPHVWSKDNQIRGGGPEMSEPTSPKVTCAGQIKVRPRSSNTNCRNWQSVMEEIEKIHNSRAKCKKKSSFGIKKDVMSFLTCLRSLRFDFHCFGSFPQQILSSDEEDDDDDDEEDEVAFDEAEDEFKEIIDDNDFSKGKIGINNDDDNNNNAVFSKWFMVLQENQSNNNDDNNNKLETEEIGNDDFTPAVPPPNALLLMRCRSAPAKSWLEEKEDEEKIDKQKSEDEDGKIAEEKEEDDEKEEKIKKKRETLAIVMKYDTDFYKLSTDVAQETWVVGEFKDPFSRSRSWRR</sequence>
<feature type="compositionally biased region" description="Low complexity" evidence="1">
    <location>
        <begin position="73"/>
        <end position="85"/>
    </location>
</feature>
<protein>
    <submittedName>
        <fullName evidence="2">Uncharacterized protein</fullName>
    </submittedName>
</protein>
<proteinExistence type="predicted"/>
<gene>
    <name evidence="2" type="ORF">RND81_03G184000</name>
</gene>
<evidence type="ECO:0000313" key="2">
    <source>
        <dbReference type="EMBL" id="KAK9742588.1"/>
    </source>
</evidence>
<organism evidence="2 3">
    <name type="scientific">Saponaria officinalis</name>
    <name type="common">Common soapwort</name>
    <name type="synonym">Lychnis saponaria</name>
    <dbReference type="NCBI Taxonomy" id="3572"/>
    <lineage>
        <taxon>Eukaryota</taxon>
        <taxon>Viridiplantae</taxon>
        <taxon>Streptophyta</taxon>
        <taxon>Embryophyta</taxon>
        <taxon>Tracheophyta</taxon>
        <taxon>Spermatophyta</taxon>
        <taxon>Magnoliopsida</taxon>
        <taxon>eudicotyledons</taxon>
        <taxon>Gunneridae</taxon>
        <taxon>Pentapetalae</taxon>
        <taxon>Caryophyllales</taxon>
        <taxon>Caryophyllaceae</taxon>
        <taxon>Caryophylleae</taxon>
        <taxon>Saponaria</taxon>
    </lineage>
</organism>
<evidence type="ECO:0000256" key="1">
    <source>
        <dbReference type="SAM" id="MobiDB-lite"/>
    </source>
</evidence>
<dbReference type="AlphaFoldDB" id="A0AAW1M9B9"/>
<feature type="compositionally biased region" description="Low complexity" evidence="1">
    <location>
        <begin position="7"/>
        <end position="20"/>
    </location>
</feature>
<accession>A0AAW1M9B9</accession>
<comment type="caution">
    <text evidence="2">The sequence shown here is derived from an EMBL/GenBank/DDBJ whole genome shotgun (WGS) entry which is preliminary data.</text>
</comment>
<feature type="region of interest" description="Disordered" evidence="1">
    <location>
        <begin position="73"/>
        <end position="112"/>
    </location>
</feature>
<feature type="compositionally biased region" description="Basic and acidic residues" evidence="1">
    <location>
        <begin position="298"/>
        <end position="315"/>
    </location>
</feature>
<evidence type="ECO:0000313" key="3">
    <source>
        <dbReference type="Proteomes" id="UP001443914"/>
    </source>
</evidence>
<reference evidence="2" key="1">
    <citation type="submission" date="2024-03" db="EMBL/GenBank/DDBJ databases">
        <title>WGS assembly of Saponaria officinalis var. Norfolk2.</title>
        <authorList>
            <person name="Jenkins J."/>
            <person name="Shu S."/>
            <person name="Grimwood J."/>
            <person name="Barry K."/>
            <person name="Goodstein D."/>
            <person name="Schmutz J."/>
            <person name="Leebens-Mack J."/>
            <person name="Osbourn A."/>
        </authorList>
    </citation>
    <scope>NUCLEOTIDE SEQUENCE [LARGE SCALE GENOMIC DNA]</scope>
    <source>
        <strain evidence="2">JIC</strain>
    </source>
</reference>
<dbReference type="PANTHER" id="PTHR33448">
    <property type="entry name" value="CHLOROPLAST PROTEIN HCF243-RELATED"/>
    <property type="match status" value="1"/>
</dbReference>
<feature type="region of interest" description="Disordered" evidence="1">
    <location>
        <begin position="291"/>
        <end position="328"/>
    </location>
</feature>
<feature type="region of interest" description="Disordered" evidence="1">
    <location>
        <begin position="1"/>
        <end position="20"/>
    </location>
</feature>